<feature type="region of interest" description="Disordered" evidence="1">
    <location>
        <begin position="345"/>
        <end position="377"/>
    </location>
</feature>
<evidence type="ECO:0008006" key="4">
    <source>
        <dbReference type="Google" id="ProtNLM"/>
    </source>
</evidence>
<dbReference type="EMBL" id="SJZB01000029">
    <property type="protein sequence ID" value="TCJ15191.1"/>
    <property type="molecule type" value="Genomic_DNA"/>
</dbReference>
<dbReference type="RefSeq" id="WP_131446295.1">
    <property type="nucleotide sequence ID" value="NZ_SJZB01000029.1"/>
</dbReference>
<gene>
    <name evidence="2" type="ORF">EZJ19_07735</name>
</gene>
<evidence type="ECO:0000313" key="2">
    <source>
        <dbReference type="EMBL" id="TCJ15191.1"/>
    </source>
</evidence>
<comment type="caution">
    <text evidence="2">The sequence shown here is derived from an EMBL/GenBank/DDBJ whole genome shotgun (WGS) entry which is preliminary data.</text>
</comment>
<dbReference type="Proteomes" id="UP000295443">
    <property type="component" value="Unassembled WGS sequence"/>
</dbReference>
<evidence type="ECO:0000256" key="1">
    <source>
        <dbReference type="SAM" id="MobiDB-lite"/>
    </source>
</evidence>
<proteinExistence type="predicted"/>
<dbReference type="AlphaFoldDB" id="A0A4R1BDN3"/>
<name>A0A4R1BDN3_9PROT</name>
<organism evidence="2 3">
    <name type="scientific">Parasulfuritortus cantonensis</name>
    <dbReference type="NCBI Taxonomy" id="2528202"/>
    <lineage>
        <taxon>Bacteria</taxon>
        <taxon>Pseudomonadati</taxon>
        <taxon>Pseudomonadota</taxon>
        <taxon>Betaproteobacteria</taxon>
        <taxon>Nitrosomonadales</taxon>
        <taxon>Thiobacillaceae</taxon>
        <taxon>Parasulfuritortus</taxon>
    </lineage>
</organism>
<reference evidence="2 3" key="1">
    <citation type="submission" date="2019-03" db="EMBL/GenBank/DDBJ databases">
        <title>Genome sequence of Thiobacillaceae bacterium LSR1, a sulfur-oxidizing bacterium isolated from freshwater sediment.</title>
        <authorList>
            <person name="Li S."/>
        </authorList>
    </citation>
    <scope>NUCLEOTIDE SEQUENCE [LARGE SCALE GENOMIC DNA]</scope>
    <source>
        <strain evidence="2 3">LSR1</strain>
    </source>
</reference>
<evidence type="ECO:0000313" key="3">
    <source>
        <dbReference type="Proteomes" id="UP000295443"/>
    </source>
</evidence>
<keyword evidence="3" id="KW-1185">Reference proteome</keyword>
<sequence length="516" mass="58562">MTGSSSRSKRRLDQIHEITLLLGQRCVAYHPRLVQLTGRVTAGLMLSQAIYWTKRLAMTEPARLGWFWKTREDWRNECGLSRREQDRSRVILKELGLWQEKRVGMPAKVWYRVDLDTLGRLLEPKLYTTWDWRNERAILQLLGRALLFYRPLSDITGAATSAVLLSHLLGHERGRIRTGEILSGWQTYRFDALRHQTGLSRHELDGARLHLRQSALLDERRSGMPPKVEWQLRLDHLIGLLSAGNSRPDATNAELRQPDNQAGTRMVDQFSGNAPSSLQETCKLVCGNPANMNAGNLQTDFPETYQLDFRNRTNWISGNEPTRWAETGKSDGRKSENLYISMTTGIGNTTQTPPPPTPSTISKPGEASNASGGSWSDNLVWPRTLRPEERSWAIKVLADVPEQAQLLLYELAGQSRKRSIESPLGYINTLVKEVKTGRFVPTVALREQARQQREAEDSQLASNQRDAWLKEQARQLRTADAPGAITRTEEEARKRQAGLATLRAFMAQRMGQRRPT</sequence>
<protein>
    <recommendedName>
        <fullName evidence="4">Replication protein O</fullName>
    </recommendedName>
</protein>
<dbReference type="OrthoDB" id="9181458at2"/>
<accession>A0A4R1BDN3</accession>
<feature type="compositionally biased region" description="Polar residues" evidence="1">
    <location>
        <begin position="368"/>
        <end position="377"/>
    </location>
</feature>